<dbReference type="AlphaFoldDB" id="A0A7S0LT41"/>
<proteinExistence type="predicted"/>
<organism evidence="2">
    <name type="scientific">Coccolithus braarudii</name>
    <dbReference type="NCBI Taxonomy" id="221442"/>
    <lineage>
        <taxon>Eukaryota</taxon>
        <taxon>Haptista</taxon>
        <taxon>Haptophyta</taxon>
        <taxon>Prymnesiophyceae</taxon>
        <taxon>Coccolithales</taxon>
        <taxon>Coccolithaceae</taxon>
        <taxon>Coccolithus</taxon>
    </lineage>
</organism>
<name>A0A7S0LT41_9EUKA</name>
<sequence>MSMQCMVQLFTTHTPPCHPRRGSSADMPRKQGVGMPKRRKKKVVRVEAGASVDSIEGEVAMAEEEPPASPIPTHNPSSTTARAVPPPSPGAVKQRVLKAAIRGAQIEVRGCERALKRQMRSHTLAHKMWFARQRALERKPKRRNPLDRVKELYHDMQALLDEQMHVHCMEAFVAEEKVKLRDCQIALLRFQLRRKSRRCDCRVGRVLGIV</sequence>
<evidence type="ECO:0000256" key="1">
    <source>
        <dbReference type="SAM" id="MobiDB-lite"/>
    </source>
</evidence>
<feature type="compositionally biased region" description="Polar residues" evidence="1">
    <location>
        <begin position="72"/>
        <end position="81"/>
    </location>
</feature>
<dbReference type="EMBL" id="HBEY01052469">
    <property type="protein sequence ID" value="CAD8621853.1"/>
    <property type="molecule type" value="Transcribed_RNA"/>
</dbReference>
<evidence type="ECO:0000313" key="2">
    <source>
        <dbReference type="EMBL" id="CAD8621853.1"/>
    </source>
</evidence>
<gene>
    <name evidence="2" type="ORF">CPEL01642_LOCUS25236</name>
</gene>
<feature type="region of interest" description="Disordered" evidence="1">
    <location>
        <begin position="12"/>
        <end position="42"/>
    </location>
</feature>
<feature type="region of interest" description="Disordered" evidence="1">
    <location>
        <begin position="59"/>
        <end position="90"/>
    </location>
</feature>
<protein>
    <submittedName>
        <fullName evidence="2">Uncharacterized protein</fullName>
    </submittedName>
</protein>
<reference evidence="2" key="1">
    <citation type="submission" date="2021-01" db="EMBL/GenBank/DDBJ databases">
        <authorList>
            <person name="Corre E."/>
            <person name="Pelletier E."/>
            <person name="Niang G."/>
            <person name="Scheremetjew M."/>
            <person name="Finn R."/>
            <person name="Kale V."/>
            <person name="Holt S."/>
            <person name="Cochrane G."/>
            <person name="Meng A."/>
            <person name="Brown T."/>
            <person name="Cohen L."/>
        </authorList>
    </citation>
    <scope>NUCLEOTIDE SEQUENCE</scope>
    <source>
        <strain evidence="2">PLY182g</strain>
    </source>
</reference>
<accession>A0A7S0LT41</accession>